<protein>
    <submittedName>
        <fullName evidence="2">Uncharacterized protein</fullName>
    </submittedName>
</protein>
<reference evidence="2 3" key="1">
    <citation type="journal article" date="2024" name="J Genomics">
        <title>Draft genome sequencing and assembly of Favolaschia claudopus CIRM-BRFM 2984 isolated from oak limbs.</title>
        <authorList>
            <person name="Navarro D."/>
            <person name="Drula E."/>
            <person name="Chaduli D."/>
            <person name="Cazenave R."/>
            <person name="Ahrendt S."/>
            <person name="Wang J."/>
            <person name="Lipzen A."/>
            <person name="Daum C."/>
            <person name="Barry K."/>
            <person name="Grigoriev I.V."/>
            <person name="Favel A."/>
            <person name="Rosso M.N."/>
            <person name="Martin F."/>
        </authorList>
    </citation>
    <scope>NUCLEOTIDE SEQUENCE [LARGE SCALE GENOMIC DNA]</scope>
    <source>
        <strain evidence="2 3">CIRM-BRFM 2984</strain>
    </source>
</reference>
<dbReference type="AlphaFoldDB" id="A0AAW0BME6"/>
<accession>A0AAW0BME6</accession>
<feature type="compositionally biased region" description="Basic and acidic residues" evidence="1">
    <location>
        <begin position="74"/>
        <end position="88"/>
    </location>
</feature>
<dbReference type="EMBL" id="JAWWNJ010000029">
    <property type="protein sequence ID" value="KAK7027604.1"/>
    <property type="molecule type" value="Genomic_DNA"/>
</dbReference>
<proteinExistence type="predicted"/>
<sequence length="159" mass="17549">MGVLAAAASASGSKTDASFRSLWQRVKQGDKPEEIPFDIKDPTFNPFLLAAPSVTPIIDPDATAIAPPPPQQHRPSDNHSGAKNDSKPRQSHRHQIIPPDEDMRRLFQECKFGVANAKLLTQALVAATPDRMDDFLIVVRFCFFTATRRHRIIGKVGIP</sequence>
<evidence type="ECO:0000313" key="2">
    <source>
        <dbReference type="EMBL" id="KAK7027604.1"/>
    </source>
</evidence>
<comment type="caution">
    <text evidence="2">The sequence shown here is derived from an EMBL/GenBank/DDBJ whole genome shotgun (WGS) entry which is preliminary data.</text>
</comment>
<organism evidence="2 3">
    <name type="scientific">Favolaschia claudopus</name>
    <dbReference type="NCBI Taxonomy" id="2862362"/>
    <lineage>
        <taxon>Eukaryota</taxon>
        <taxon>Fungi</taxon>
        <taxon>Dikarya</taxon>
        <taxon>Basidiomycota</taxon>
        <taxon>Agaricomycotina</taxon>
        <taxon>Agaricomycetes</taxon>
        <taxon>Agaricomycetidae</taxon>
        <taxon>Agaricales</taxon>
        <taxon>Marasmiineae</taxon>
        <taxon>Mycenaceae</taxon>
        <taxon>Favolaschia</taxon>
    </lineage>
</organism>
<dbReference type="Proteomes" id="UP001362999">
    <property type="component" value="Unassembled WGS sequence"/>
</dbReference>
<evidence type="ECO:0000313" key="3">
    <source>
        <dbReference type="Proteomes" id="UP001362999"/>
    </source>
</evidence>
<gene>
    <name evidence="2" type="ORF">R3P38DRAFT_940169</name>
</gene>
<name>A0AAW0BME6_9AGAR</name>
<keyword evidence="3" id="KW-1185">Reference proteome</keyword>
<evidence type="ECO:0000256" key="1">
    <source>
        <dbReference type="SAM" id="MobiDB-lite"/>
    </source>
</evidence>
<feature type="region of interest" description="Disordered" evidence="1">
    <location>
        <begin position="59"/>
        <end position="96"/>
    </location>
</feature>